<comment type="caution">
    <text evidence="5">The sequence shown here is derived from an EMBL/GenBank/DDBJ whole genome shotgun (WGS) entry which is preliminary data.</text>
</comment>
<accession>A0A4R1RF67</accession>
<dbReference type="InterPro" id="IPR018973">
    <property type="entry name" value="MZB"/>
</dbReference>
<keyword evidence="1" id="KW-0547">Nucleotide-binding</keyword>
<evidence type="ECO:0000256" key="1">
    <source>
        <dbReference type="ARBA" id="ARBA00022741"/>
    </source>
</evidence>
<dbReference type="PROSITE" id="PS51194">
    <property type="entry name" value="HELICASE_CTER"/>
    <property type="match status" value="1"/>
</dbReference>
<dbReference type="GO" id="GO:0005524">
    <property type="term" value="F:ATP binding"/>
    <property type="evidence" value="ECO:0007669"/>
    <property type="project" value="UniProtKB-KW"/>
</dbReference>
<dbReference type="OrthoDB" id="143059at2"/>
<evidence type="ECO:0000313" key="6">
    <source>
        <dbReference type="Proteomes" id="UP000295008"/>
    </source>
</evidence>
<feature type="domain" description="Helicase C-terminal" evidence="4">
    <location>
        <begin position="282"/>
        <end position="434"/>
    </location>
</feature>
<dbReference type="Proteomes" id="UP000295008">
    <property type="component" value="Unassembled WGS sequence"/>
</dbReference>
<gene>
    <name evidence="5" type="ORF">EDC14_101996</name>
</gene>
<dbReference type="CDD" id="cd17923">
    <property type="entry name" value="DEXHc_Hrq1-like"/>
    <property type="match status" value="1"/>
</dbReference>
<dbReference type="InterPro" id="IPR055227">
    <property type="entry name" value="HRQ1_WHD"/>
</dbReference>
<dbReference type="Pfam" id="PF00270">
    <property type="entry name" value="DEAD"/>
    <property type="match status" value="1"/>
</dbReference>
<dbReference type="InterPro" id="IPR001650">
    <property type="entry name" value="Helicase_C-like"/>
</dbReference>
<keyword evidence="6" id="KW-1185">Reference proteome</keyword>
<dbReference type="GO" id="GO:0043138">
    <property type="term" value="F:3'-5' DNA helicase activity"/>
    <property type="evidence" value="ECO:0007669"/>
    <property type="project" value="TreeGrafter"/>
</dbReference>
<dbReference type="SMART" id="SM00490">
    <property type="entry name" value="HELICc"/>
    <property type="match status" value="1"/>
</dbReference>
<name>A0A4R1RF67_HYDET</name>
<reference evidence="5 6" key="1">
    <citation type="submission" date="2019-03" db="EMBL/GenBank/DDBJ databases">
        <title>Genomic Encyclopedia of Type Strains, Phase IV (KMG-IV): sequencing the most valuable type-strain genomes for metagenomic binning, comparative biology and taxonomic classification.</title>
        <authorList>
            <person name="Goeker M."/>
        </authorList>
    </citation>
    <scope>NUCLEOTIDE SEQUENCE [LARGE SCALE GENOMIC DNA]</scope>
    <source>
        <strain evidence="5 6">LX-B</strain>
    </source>
</reference>
<dbReference type="RefSeq" id="WP_132015237.1">
    <property type="nucleotide sequence ID" value="NZ_SLUN01000019.1"/>
</dbReference>
<evidence type="ECO:0000259" key="3">
    <source>
        <dbReference type="PROSITE" id="PS51192"/>
    </source>
</evidence>
<dbReference type="Pfam" id="PF09369">
    <property type="entry name" value="MZB"/>
    <property type="match status" value="1"/>
</dbReference>
<evidence type="ECO:0000313" key="5">
    <source>
        <dbReference type="EMBL" id="TCL64290.1"/>
    </source>
</evidence>
<dbReference type="Pfam" id="PF00271">
    <property type="entry name" value="Helicase_C"/>
    <property type="match status" value="1"/>
</dbReference>
<keyword evidence="5" id="KW-0347">Helicase</keyword>
<keyword evidence="5" id="KW-0378">Hydrolase</keyword>
<organism evidence="5 6">
    <name type="scientific">Hydrogenispora ethanolica</name>
    <dbReference type="NCBI Taxonomy" id="1082276"/>
    <lineage>
        <taxon>Bacteria</taxon>
        <taxon>Bacillati</taxon>
        <taxon>Bacillota</taxon>
        <taxon>Hydrogenispora</taxon>
    </lineage>
</organism>
<evidence type="ECO:0000256" key="2">
    <source>
        <dbReference type="ARBA" id="ARBA00022840"/>
    </source>
</evidence>
<dbReference type="EMBL" id="SLUN01000019">
    <property type="protein sequence ID" value="TCL64290.1"/>
    <property type="molecule type" value="Genomic_DNA"/>
</dbReference>
<dbReference type="SMART" id="SM00487">
    <property type="entry name" value="DEXDc"/>
    <property type="match status" value="1"/>
</dbReference>
<dbReference type="GO" id="GO:0003676">
    <property type="term" value="F:nucleic acid binding"/>
    <property type="evidence" value="ECO:0007669"/>
    <property type="project" value="InterPro"/>
</dbReference>
<dbReference type="PANTHER" id="PTHR47957:SF3">
    <property type="entry name" value="ATP-DEPENDENT HELICASE HRQ1"/>
    <property type="match status" value="1"/>
</dbReference>
<dbReference type="InterPro" id="IPR014001">
    <property type="entry name" value="Helicase_ATP-bd"/>
</dbReference>
<proteinExistence type="predicted"/>
<dbReference type="Gene3D" id="3.40.50.300">
    <property type="entry name" value="P-loop containing nucleotide triphosphate hydrolases"/>
    <property type="match status" value="2"/>
</dbReference>
<dbReference type="InterPro" id="IPR011545">
    <property type="entry name" value="DEAD/DEAH_box_helicase_dom"/>
</dbReference>
<dbReference type="AlphaFoldDB" id="A0A4R1RF67"/>
<keyword evidence="2" id="KW-0067">ATP-binding</keyword>
<dbReference type="Pfam" id="PF22982">
    <property type="entry name" value="WHD_HRQ1"/>
    <property type="match status" value="1"/>
</dbReference>
<dbReference type="SUPFAM" id="SSF52540">
    <property type="entry name" value="P-loop containing nucleoside triphosphate hydrolases"/>
    <property type="match status" value="1"/>
</dbReference>
<protein>
    <submittedName>
        <fullName evidence="5">DEAD/DEAH box helicase domain-containing protein</fullName>
    </submittedName>
</protein>
<dbReference type="PROSITE" id="PS51192">
    <property type="entry name" value="HELICASE_ATP_BIND_1"/>
    <property type="match status" value="1"/>
</dbReference>
<dbReference type="GO" id="GO:0036297">
    <property type="term" value="P:interstrand cross-link repair"/>
    <property type="evidence" value="ECO:0007669"/>
    <property type="project" value="TreeGrafter"/>
</dbReference>
<dbReference type="GO" id="GO:0006289">
    <property type="term" value="P:nucleotide-excision repair"/>
    <property type="evidence" value="ECO:0007669"/>
    <property type="project" value="TreeGrafter"/>
</dbReference>
<dbReference type="InterPro" id="IPR027417">
    <property type="entry name" value="P-loop_NTPase"/>
</dbReference>
<dbReference type="PANTHER" id="PTHR47957">
    <property type="entry name" value="ATP-DEPENDENT HELICASE HRQ1"/>
    <property type="match status" value="1"/>
</dbReference>
<sequence length="821" mass="92038">MNVQRFLDKITADRNYQGQIVFEQQSFAKEAVWGRLDPPLSEPVQRLLAEREIKDLYSHQADAINAIRSGRHTVVVTGTASGKTLCYHLPALESYLADPQSRALFLYPTKALAQDQLKSLQRLVEGLPAPPPAMGTYDGDTPVNLRKTLRDRGNFVLTNPDMLHQGILPKHPAWSAFFTNLKYVVIDEVHTYRGVFGSNVANVMRRLIRICRHYGSMPVFIAASATIHNPLEHAQELVGLPMELVDNDGSPRGSKHFIFWNPPYLDETRTERRSANTEAAWLMTELIRERIPTITFTKARVVTELLYRYVQDQLQRYSPSLAGKIRAYRGGYLPEERREIERQLFSGELLGVASTNALELGIDIGQLDACLITGYPGTIASTWQQAGRVGRAHEESLVVYIPHQNPIDQYLVKNPQYFFERNPEAAVIDPNNPHILMGHLRCAALEGPVSGLDCQSFGAYAPALLELLGEAGELKQLQHQWYWRSNGFPPADVSLRNISDNTFSIVDVTVKPGKVIGTLEEASAYQQIYTEAIYLHDGETYFVKEMNVPQKVSYVEKIDVDYYTQSITEVQITTTAKELEREWRKAATGFGDVEVMIKPYLFRKIKFGSRDSIGFGKIDLEPQVMQTNALWVVPPPSTLHRVKEFQRDPVEAMLGIANVLTEVLPFLVMCDTGDIGSVVDLKNNGAPSIFVYDKFPGGIGFAHRSFESVEDLFHKALELIQTCSCEDGCPSCVGSPLPPNPQLDPDTTAKGRIPDKEGALIILHDLLELEPYVPKERKAPAVAGASATPVPDVPYPPLLRLPEKIEQQLRQKLAMPRRKNE</sequence>
<dbReference type="CDD" id="cd18797">
    <property type="entry name" value="SF2_C_Hrq"/>
    <property type="match status" value="1"/>
</dbReference>
<evidence type="ECO:0000259" key="4">
    <source>
        <dbReference type="PROSITE" id="PS51194"/>
    </source>
</evidence>
<feature type="domain" description="Helicase ATP-binding" evidence="3">
    <location>
        <begin position="64"/>
        <end position="245"/>
    </location>
</feature>